<name>W4LAN6_ENTF1</name>
<sequence>MKNIIFIGIAFGFTLMATIAHAQNATYRSFIENLLESNIKVWIQEPTVIESIKAQNTKNAELTQNKIQDLDKQWRAERKASQQPLIDNVLANPLSKFLQEVKEQNGELFSEVFIMDNKGLNVGQSDITSDYWQGDEAKWQQTYLAGPDSVLIGDREFDDSSGKFLIQVSVTVVDPDSQQAIGAATVGVNLVQLMRISTAAATSQ</sequence>
<comment type="caution">
    <text evidence="2">The sequence shown here is derived from an EMBL/GenBank/DDBJ whole genome shotgun (WGS) entry which is preliminary data.</text>
</comment>
<evidence type="ECO:0000256" key="1">
    <source>
        <dbReference type="SAM" id="SignalP"/>
    </source>
</evidence>
<organism evidence="2 3">
    <name type="scientific">Entotheonella factor</name>
    <dbReference type="NCBI Taxonomy" id="1429438"/>
    <lineage>
        <taxon>Bacteria</taxon>
        <taxon>Pseudomonadati</taxon>
        <taxon>Nitrospinota/Tectimicrobiota group</taxon>
        <taxon>Candidatus Tectimicrobiota</taxon>
        <taxon>Candidatus Entotheonellia</taxon>
        <taxon>Candidatus Entotheonellales</taxon>
        <taxon>Candidatus Entotheonellaceae</taxon>
        <taxon>Candidatus Entotheonella</taxon>
    </lineage>
</organism>
<dbReference type="AlphaFoldDB" id="W4LAN6"/>
<proteinExistence type="predicted"/>
<evidence type="ECO:0000313" key="2">
    <source>
        <dbReference type="EMBL" id="ETW95158.1"/>
    </source>
</evidence>
<feature type="signal peptide" evidence="1">
    <location>
        <begin position="1"/>
        <end position="22"/>
    </location>
</feature>
<keyword evidence="3" id="KW-1185">Reference proteome</keyword>
<protein>
    <submittedName>
        <fullName evidence="2">Uncharacterized protein</fullName>
    </submittedName>
</protein>
<dbReference type="HOGENOM" id="CLU_092389_0_0_7"/>
<evidence type="ECO:0000313" key="3">
    <source>
        <dbReference type="Proteomes" id="UP000019141"/>
    </source>
</evidence>
<accession>W4LAN6</accession>
<dbReference type="EMBL" id="AZHW01000952">
    <property type="protein sequence ID" value="ETW95158.1"/>
    <property type="molecule type" value="Genomic_DNA"/>
</dbReference>
<dbReference type="PATRIC" id="fig|1429438.4.peg.6043"/>
<dbReference type="CDD" id="cd18773">
    <property type="entry name" value="PDC1_HK_sensor"/>
    <property type="match status" value="1"/>
</dbReference>
<dbReference type="Proteomes" id="UP000019141">
    <property type="component" value="Unassembled WGS sequence"/>
</dbReference>
<gene>
    <name evidence="2" type="ORF">ETSY1_31840</name>
</gene>
<keyword evidence="1" id="KW-0732">Signal</keyword>
<feature type="chain" id="PRO_5004845776" evidence="1">
    <location>
        <begin position="23"/>
        <end position="204"/>
    </location>
</feature>
<reference evidence="2 3" key="1">
    <citation type="journal article" date="2014" name="Nature">
        <title>An environmental bacterial taxon with a large and distinct metabolic repertoire.</title>
        <authorList>
            <person name="Wilson M.C."/>
            <person name="Mori T."/>
            <person name="Ruckert C."/>
            <person name="Uria A.R."/>
            <person name="Helf M.J."/>
            <person name="Takada K."/>
            <person name="Gernert C."/>
            <person name="Steffens U.A."/>
            <person name="Heycke N."/>
            <person name="Schmitt S."/>
            <person name="Rinke C."/>
            <person name="Helfrich E.J."/>
            <person name="Brachmann A.O."/>
            <person name="Gurgui C."/>
            <person name="Wakimoto T."/>
            <person name="Kracht M."/>
            <person name="Crusemann M."/>
            <person name="Hentschel U."/>
            <person name="Abe I."/>
            <person name="Matsunaga S."/>
            <person name="Kalinowski J."/>
            <person name="Takeyama H."/>
            <person name="Piel J."/>
        </authorList>
    </citation>
    <scope>NUCLEOTIDE SEQUENCE [LARGE SCALE GENOMIC DNA]</scope>
    <source>
        <strain evidence="3">TSY1</strain>
    </source>
</reference>